<evidence type="ECO:0008006" key="5">
    <source>
        <dbReference type="Google" id="ProtNLM"/>
    </source>
</evidence>
<dbReference type="KEGG" id="mpaf:R5R33_07150"/>
<accession>A0AAU0N337</accession>
<gene>
    <name evidence="3" type="ORF">R5R33_07150</name>
</gene>
<protein>
    <recommendedName>
        <fullName evidence="5">CopL family metal-binding regulatory protein</fullName>
    </recommendedName>
</protein>
<dbReference type="Proteomes" id="UP001302477">
    <property type="component" value="Chromosome"/>
</dbReference>
<dbReference type="EMBL" id="CP137555">
    <property type="protein sequence ID" value="WOX06903.1"/>
    <property type="molecule type" value="Genomic_DNA"/>
</dbReference>
<proteinExistence type="predicted"/>
<feature type="region of interest" description="Disordered" evidence="1">
    <location>
        <begin position="45"/>
        <end position="72"/>
    </location>
</feature>
<keyword evidence="4" id="KW-1185">Reference proteome</keyword>
<evidence type="ECO:0000256" key="1">
    <source>
        <dbReference type="SAM" id="MobiDB-lite"/>
    </source>
</evidence>
<reference evidence="3 4" key="1">
    <citation type="submission" date="2023-10" db="EMBL/GenBank/DDBJ databases">
        <title>Description of Microbulbifer bruguierae sp. nov., isolated from the sediments of mangrove plant Bruguiera sexangula and comparative genomic analyses of the genus Microbulbifer.</title>
        <authorList>
            <person name="Long M."/>
        </authorList>
    </citation>
    <scope>NUCLEOTIDE SEQUENCE [LARGE SCALE GENOMIC DNA]</scope>
    <source>
        <strain evidence="3 4">SPO729</strain>
    </source>
</reference>
<evidence type="ECO:0000313" key="3">
    <source>
        <dbReference type="EMBL" id="WOX06903.1"/>
    </source>
</evidence>
<sequence length="146" mass="14979">MQKFIARFMAIILLLSVFGQVAAQPCADMHAPAAMNMAAEPLAAEPHHGHTAEHASAGSAPMPANHCGDMASPQKAKADAHCADMSTSTSDDCGQACTCCPSHCATVLPPAESTGIALPRTTHPMTYTALASSAEPESAIKPPRSA</sequence>
<evidence type="ECO:0000313" key="4">
    <source>
        <dbReference type="Proteomes" id="UP001302477"/>
    </source>
</evidence>
<feature type="signal peptide" evidence="2">
    <location>
        <begin position="1"/>
        <end position="23"/>
    </location>
</feature>
<feature type="chain" id="PRO_5043961608" description="CopL family metal-binding regulatory protein" evidence="2">
    <location>
        <begin position="24"/>
        <end position="146"/>
    </location>
</feature>
<name>A0AAU0N337_9GAMM</name>
<evidence type="ECO:0000256" key="2">
    <source>
        <dbReference type="SAM" id="SignalP"/>
    </source>
</evidence>
<keyword evidence="2" id="KW-0732">Signal</keyword>
<dbReference type="RefSeq" id="WP_318955338.1">
    <property type="nucleotide sequence ID" value="NZ_CP137555.1"/>
</dbReference>
<organism evidence="3 4">
    <name type="scientific">Microbulbifer pacificus</name>
    <dbReference type="NCBI Taxonomy" id="407164"/>
    <lineage>
        <taxon>Bacteria</taxon>
        <taxon>Pseudomonadati</taxon>
        <taxon>Pseudomonadota</taxon>
        <taxon>Gammaproteobacteria</taxon>
        <taxon>Cellvibrionales</taxon>
        <taxon>Microbulbiferaceae</taxon>
        <taxon>Microbulbifer</taxon>
    </lineage>
</organism>
<dbReference type="AlphaFoldDB" id="A0AAU0N337"/>